<dbReference type="EMBL" id="QHCS01000004">
    <property type="protein sequence ID" value="RHX84821.1"/>
    <property type="molecule type" value="Genomic_DNA"/>
</dbReference>
<dbReference type="AlphaFoldDB" id="A0A8B3CMX6"/>
<sequence>MLVGVPTRSCVEFSLQKSPIRDREKVSRSFHCPPLHPSSGWGAKRFTVKRRNSDKNAFGEILLGKRANP</sequence>
<reference evidence="2" key="1">
    <citation type="submission" date="2018-05" db="EMBL/GenBank/DDBJ databases">
        <title>Leptospira yasudae sp. nov. and Leptospira stimsonii sp. nov., two pathogenic species of the genus Leptospira isolated from environmental sources.</title>
        <authorList>
            <person name="Casanovas-Massana A."/>
            <person name="Hamond C."/>
            <person name="Santos L.A."/>
            <person name="Hacker K.P."/>
            <person name="Balassiano I."/>
            <person name="Medeiros M.A."/>
            <person name="Reis M.G."/>
            <person name="Ko A.I."/>
            <person name="Wunder E.A."/>
        </authorList>
    </citation>
    <scope>NUCLEOTIDE SEQUENCE [LARGE SCALE GENOMIC DNA]</scope>
    <source>
        <strain evidence="2">AMB6-RJ</strain>
    </source>
</reference>
<accession>A0A8B3CMX6</accession>
<protein>
    <submittedName>
        <fullName evidence="1">Uncharacterized protein</fullName>
    </submittedName>
</protein>
<organism evidence="1 2">
    <name type="scientific">Leptospira stimsonii</name>
    <dbReference type="NCBI Taxonomy" id="2202203"/>
    <lineage>
        <taxon>Bacteria</taxon>
        <taxon>Pseudomonadati</taxon>
        <taxon>Spirochaetota</taxon>
        <taxon>Spirochaetia</taxon>
        <taxon>Leptospirales</taxon>
        <taxon>Leptospiraceae</taxon>
        <taxon>Leptospira</taxon>
    </lineage>
</organism>
<proteinExistence type="predicted"/>
<name>A0A8B3CMX6_9LEPT</name>
<dbReference type="Proteomes" id="UP000266669">
    <property type="component" value="Unassembled WGS sequence"/>
</dbReference>
<comment type="caution">
    <text evidence="1">The sequence shown here is derived from an EMBL/GenBank/DDBJ whole genome shotgun (WGS) entry which is preliminary data.</text>
</comment>
<gene>
    <name evidence="1" type="ORF">DLM78_15390</name>
</gene>
<evidence type="ECO:0000313" key="1">
    <source>
        <dbReference type="EMBL" id="RHX84821.1"/>
    </source>
</evidence>
<evidence type="ECO:0000313" key="2">
    <source>
        <dbReference type="Proteomes" id="UP000266669"/>
    </source>
</evidence>